<proteinExistence type="predicted"/>
<feature type="signal peptide" evidence="1">
    <location>
        <begin position="1"/>
        <end position="18"/>
    </location>
</feature>
<keyword evidence="3" id="KW-1185">Reference proteome</keyword>
<comment type="caution">
    <text evidence="2">The sequence shown here is derived from an EMBL/GenBank/DDBJ whole genome shotgun (WGS) entry which is preliminary data.</text>
</comment>
<reference evidence="2 3" key="1">
    <citation type="submission" date="2018-03" db="EMBL/GenBank/DDBJ databases">
        <title>Genomic Encyclopedia of Type Strains, Phase III (KMG-III): the genomes of soil and plant-associated and newly described type strains.</title>
        <authorList>
            <person name="Whitman W."/>
        </authorList>
    </citation>
    <scope>NUCLEOTIDE SEQUENCE [LARGE SCALE GENOMIC DNA]</scope>
    <source>
        <strain evidence="2 3">CGMCC 1.9313</strain>
    </source>
</reference>
<organism evidence="2 3">
    <name type="scientific">Arcticibacter pallidicorallinus</name>
    <dbReference type="NCBI Taxonomy" id="1259464"/>
    <lineage>
        <taxon>Bacteria</taxon>
        <taxon>Pseudomonadati</taxon>
        <taxon>Bacteroidota</taxon>
        <taxon>Sphingobacteriia</taxon>
        <taxon>Sphingobacteriales</taxon>
        <taxon>Sphingobacteriaceae</taxon>
        <taxon>Arcticibacter</taxon>
    </lineage>
</organism>
<protein>
    <submittedName>
        <fullName evidence="2">Uncharacterized protein</fullName>
    </submittedName>
</protein>
<dbReference type="OrthoDB" id="657976at2"/>
<feature type="chain" id="PRO_5015697687" evidence="1">
    <location>
        <begin position="19"/>
        <end position="302"/>
    </location>
</feature>
<evidence type="ECO:0000256" key="1">
    <source>
        <dbReference type="SAM" id="SignalP"/>
    </source>
</evidence>
<dbReference type="AlphaFoldDB" id="A0A2T0TR30"/>
<evidence type="ECO:0000313" key="3">
    <source>
        <dbReference type="Proteomes" id="UP000238034"/>
    </source>
</evidence>
<accession>A0A2T0TR30</accession>
<sequence length="302" mass="33221">MKSTLIIFVTLLTFTAQAQNIDIFTTTVTFPSNYVVGDYVEFSQASPVAAAASGYYEISIAYTRGNIAAAATHIASASHANPDVWREAGRTNNNVYTSSNEFYNFTIDVNPAVHKFRIRAVNTLGIDTPLPVEIKIRSINFSSGFTALSYRGNSTSTTGYLPMTNDWDLIVGNLWNSANGVQAIRALSNGYVGINTRNPTTHLDVNGKIRAKEIKVEAENWPDYVFDSSYELPSLEHTDRFIKANRHLPGIPSAAEVSAGGIELGQMNSKLLQKIEELTLHLIDQAKEITVLKKIVNEQLSK</sequence>
<keyword evidence="1" id="KW-0732">Signal</keyword>
<name>A0A2T0TR30_9SPHI</name>
<dbReference type="Proteomes" id="UP000238034">
    <property type="component" value="Unassembled WGS sequence"/>
</dbReference>
<evidence type="ECO:0000313" key="2">
    <source>
        <dbReference type="EMBL" id="PRY48099.1"/>
    </source>
</evidence>
<dbReference type="EMBL" id="PVTH01000016">
    <property type="protein sequence ID" value="PRY48099.1"/>
    <property type="molecule type" value="Genomic_DNA"/>
</dbReference>
<gene>
    <name evidence="2" type="ORF">B0I27_11633</name>
</gene>
<dbReference type="RefSeq" id="WP_106295606.1">
    <property type="nucleotide sequence ID" value="NZ_PVTH01000016.1"/>
</dbReference>